<feature type="DNA-binding region" description="H-T-H motif" evidence="2">
    <location>
        <begin position="41"/>
        <end position="60"/>
    </location>
</feature>
<feature type="domain" description="HTH tetR-type" evidence="4">
    <location>
        <begin position="18"/>
        <end position="78"/>
    </location>
</feature>
<dbReference type="AlphaFoldDB" id="A0A0E4GZ65"/>
<dbReference type="GO" id="GO:0003700">
    <property type="term" value="F:DNA-binding transcription factor activity"/>
    <property type="evidence" value="ECO:0007669"/>
    <property type="project" value="TreeGrafter"/>
</dbReference>
<dbReference type="Gene3D" id="1.10.357.10">
    <property type="entry name" value="Tetracycline Repressor, domain 2"/>
    <property type="match status" value="1"/>
</dbReference>
<dbReference type="InterPro" id="IPR001647">
    <property type="entry name" value="HTH_TetR"/>
</dbReference>
<evidence type="ECO:0000313" key="6">
    <source>
        <dbReference type="Proteomes" id="UP000199251"/>
    </source>
</evidence>
<dbReference type="InterPro" id="IPR036271">
    <property type="entry name" value="Tet_transcr_reg_TetR-rel_C_sf"/>
</dbReference>
<sequence length="234" mass="25445">MPSPGETTKRRGRRQGEPVSRDTVLRAAKRQFAINGYDRTPLRAIADDAQVDPSMILYLFGSKAELFRESMKLVLPADLLTTVVAEKDDDLGYRVVRAYLSIWEQPETAASMASMVQSATSNSDANQAFRVFLHDYLLTAVSGAMGGGDEARLRATLAATNLVGTAMLRYIMRVPPLSSLGVDDVVRLLGPAVHRFLTAPAEELGLEPAQLPAKSPRKKAKPRAATPATPRSPR</sequence>
<dbReference type="InterPro" id="IPR041678">
    <property type="entry name" value="TetR_C_16"/>
</dbReference>
<dbReference type="Pfam" id="PF00440">
    <property type="entry name" value="TetR_N"/>
    <property type="match status" value="1"/>
</dbReference>
<dbReference type="InterPro" id="IPR009057">
    <property type="entry name" value="Homeodomain-like_sf"/>
</dbReference>
<dbReference type="Proteomes" id="UP000199251">
    <property type="component" value="Unassembled WGS sequence"/>
</dbReference>
<reference evidence="5 6" key="1">
    <citation type="submission" date="2015-03" db="EMBL/GenBank/DDBJ databases">
        <authorList>
            <person name="Urmite Genomes"/>
        </authorList>
    </citation>
    <scope>NUCLEOTIDE SEQUENCE [LARGE SCALE GENOMIC DNA]</scope>
    <source>
        <strain evidence="5 6">CSUR P1491</strain>
    </source>
</reference>
<evidence type="ECO:0000259" key="4">
    <source>
        <dbReference type="PROSITE" id="PS50977"/>
    </source>
</evidence>
<dbReference type="PANTHER" id="PTHR30055:SF235">
    <property type="entry name" value="TRANSCRIPTIONAL REGULATORY PROTEIN"/>
    <property type="match status" value="1"/>
</dbReference>
<dbReference type="GO" id="GO:0000976">
    <property type="term" value="F:transcription cis-regulatory region binding"/>
    <property type="evidence" value="ECO:0007669"/>
    <property type="project" value="TreeGrafter"/>
</dbReference>
<organism evidence="5 6">
    <name type="scientific">Mycobacterium lentiflavum</name>
    <dbReference type="NCBI Taxonomy" id="141349"/>
    <lineage>
        <taxon>Bacteria</taxon>
        <taxon>Bacillati</taxon>
        <taxon>Actinomycetota</taxon>
        <taxon>Actinomycetes</taxon>
        <taxon>Mycobacteriales</taxon>
        <taxon>Mycobacteriaceae</taxon>
        <taxon>Mycobacterium</taxon>
        <taxon>Mycobacterium simiae complex</taxon>
    </lineage>
</organism>
<dbReference type="RefSeq" id="WP_090603346.1">
    <property type="nucleotide sequence ID" value="NZ_CTEE01000001.1"/>
</dbReference>
<dbReference type="PANTHER" id="PTHR30055">
    <property type="entry name" value="HTH-TYPE TRANSCRIPTIONAL REGULATOR RUTR"/>
    <property type="match status" value="1"/>
</dbReference>
<protein>
    <submittedName>
        <fullName evidence="5">TetR family transcriptional regulator</fullName>
    </submittedName>
</protein>
<dbReference type="SUPFAM" id="SSF46689">
    <property type="entry name" value="Homeodomain-like"/>
    <property type="match status" value="1"/>
</dbReference>
<name>A0A0E4GZ65_MYCLN</name>
<dbReference type="OrthoDB" id="3210235at2"/>
<evidence type="ECO:0000256" key="3">
    <source>
        <dbReference type="SAM" id="MobiDB-lite"/>
    </source>
</evidence>
<feature type="region of interest" description="Disordered" evidence="3">
    <location>
        <begin position="205"/>
        <end position="234"/>
    </location>
</feature>
<feature type="region of interest" description="Disordered" evidence="3">
    <location>
        <begin position="1"/>
        <end position="22"/>
    </location>
</feature>
<dbReference type="Pfam" id="PF17920">
    <property type="entry name" value="TetR_C_16"/>
    <property type="match status" value="1"/>
</dbReference>
<dbReference type="Gene3D" id="1.10.10.60">
    <property type="entry name" value="Homeodomain-like"/>
    <property type="match status" value="1"/>
</dbReference>
<evidence type="ECO:0000313" key="5">
    <source>
        <dbReference type="EMBL" id="CQD15998.1"/>
    </source>
</evidence>
<dbReference type="InterPro" id="IPR050109">
    <property type="entry name" value="HTH-type_TetR-like_transc_reg"/>
</dbReference>
<gene>
    <name evidence="5" type="ORF">BN1232_03442</name>
</gene>
<evidence type="ECO:0000256" key="1">
    <source>
        <dbReference type="ARBA" id="ARBA00023125"/>
    </source>
</evidence>
<keyword evidence="1 2" id="KW-0238">DNA-binding</keyword>
<proteinExistence type="predicted"/>
<dbReference type="STRING" id="141349.BN1232_03442"/>
<dbReference type="PROSITE" id="PS50977">
    <property type="entry name" value="HTH_TETR_2"/>
    <property type="match status" value="1"/>
</dbReference>
<accession>A0A0E4GZ65</accession>
<evidence type="ECO:0000256" key="2">
    <source>
        <dbReference type="PROSITE-ProRule" id="PRU00335"/>
    </source>
</evidence>
<feature type="compositionally biased region" description="Low complexity" evidence="3">
    <location>
        <begin position="223"/>
        <end position="234"/>
    </location>
</feature>
<dbReference type="EMBL" id="CTEE01000001">
    <property type="protein sequence ID" value="CQD15998.1"/>
    <property type="molecule type" value="Genomic_DNA"/>
</dbReference>
<dbReference type="SUPFAM" id="SSF48498">
    <property type="entry name" value="Tetracyclin repressor-like, C-terminal domain"/>
    <property type="match status" value="1"/>
</dbReference>